<dbReference type="PANTHER" id="PTHR38459:SF1">
    <property type="entry name" value="PROPHAGE BACTOPRENOL-LINKED GLUCOSE TRANSLOCASE HOMOLOG"/>
    <property type="match status" value="1"/>
</dbReference>
<comment type="subcellular location">
    <subcellularLocation>
        <location evidence="1">Membrane</location>
        <topology evidence="1">Multi-pass membrane protein</topology>
    </subcellularLocation>
</comment>
<name>A0ABM8IJZ4_9FIRM</name>
<dbReference type="Proteomes" id="UP001432099">
    <property type="component" value="Chromosome"/>
</dbReference>
<dbReference type="EMBL" id="AP028127">
    <property type="protein sequence ID" value="BEH91563.1"/>
    <property type="molecule type" value="Genomic_DNA"/>
</dbReference>
<evidence type="ECO:0000256" key="6">
    <source>
        <dbReference type="SAM" id="Phobius"/>
    </source>
</evidence>
<evidence type="ECO:0000256" key="3">
    <source>
        <dbReference type="ARBA" id="ARBA00022692"/>
    </source>
</evidence>
<evidence type="ECO:0000313" key="9">
    <source>
        <dbReference type="Proteomes" id="UP001432099"/>
    </source>
</evidence>
<dbReference type="RefSeq" id="WP_161832105.1">
    <property type="nucleotide sequence ID" value="NZ_AP028127.1"/>
</dbReference>
<accession>A0ABM8IJZ4</accession>
<keyword evidence="3 6" id="KW-0812">Transmembrane</keyword>
<keyword evidence="9" id="KW-1185">Reference proteome</keyword>
<feature type="domain" description="GtrA/DPMS transmembrane" evidence="7">
    <location>
        <begin position="16"/>
        <end position="125"/>
    </location>
</feature>
<dbReference type="PANTHER" id="PTHR38459">
    <property type="entry name" value="PROPHAGE BACTOPRENOL-LINKED GLUCOSE TRANSLOCASE HOMOLOG"/>
    <property type="match status" value="1"/>
</dbReference>
<gene>
    <name evidence="8" type="ORF">T23_16650</name>
</gene>
<evidence type="ECO:0000313" key="8">
    <source>
        <dbReference type="EMBL" id="BEH91563.1"/>
    </source>
</evidence>
<feature type="transmembrane region" description="Helical" evidence="6">
    <location>
        <begin position="79"/>
        <end position="100"/>
    </location>
</feature>
<evidence type="ECO:0000256" key="2">
    <source>
        <dbReference type="ARBA" id="ARBA00009399"/>
    </source>
</evidence>
<dbReference type="Pfam" id="PF04138">
    <property type="entry name" value="GtrA_DPMS_TM"/>
    <property type="match status" value="1"/>
</dbReference>
<feature type="transmembrane region" description="Helical" evidence="6">
    <location>
        <begin position="47"/>
        <end position="67"/>
    </location>
</feature>
<evidence type="ECO:0000256" key="4">
    <source>
        <dbReference type="ARBA" id="ARBA00022989"/>
    </source>
</evidence>
<reference evidence="8" key="1">
    <citation type="journal article" date="2024" name="Int. J. Syst. Evol. Microbiol.">
        <title>Turicibacter faecis sp. nov., isolated from faeces of heart failure mouse model.</title>
        <authorList>
            <person name="Imamura Y."/>
            <person name="Motooka D."/>
            <person name="Nakajima Y."/>
            <person name="Ito S."/>
            <person name="Kitakaze M."/>
            <person name="Iida T."/>
            <person name="Nakamura S."/>
        </authorList>
    </citation>
    <scope>NUCLEOTIDE SEQUENCE</scope>
    <source>
        <strain evidence="8">TC023</strain>
    </source>
</reference>
<feature type="transmembrane region" description="Helical" evidence="6">
    <location>
        <begin position="14"/>
        <end position="35"/>
    </location>
</feature>
<keyword evidence="4 6" id="KW-1133">Transmembrane helix</keyword>
<evidence type="ECO:0000256" key="5">
    <source>
        <dbReference type="ARBA" id="ARBA00023136"/>
    </source>
</evidence>
<evidence type="ECO:0000256" key="1">
    <source>
        <dbReference type="ARBA" id="ARBA00004141"/>
    </source>
</evidence>
<dbReference type="InterPro" id="IPR007267">
    <property type="entry name" value="GtrA_DPMS_TM"/>
</dbReference>
<protein>
    <submittedName>
        <fullName evidence="8">Polysaccharide biosynthesis protein GtrA</fullName>
    </submittedName>
</protein>
<comment type="similarity">
    <text evidence="2">Belongs to the GtrA family.</text>
</comment>
<sequence length="129" mass="14660">MIDKLKTNPKLAEFIRFIIVGVLATALHYGIYLALEYGIGLNYNMAYTIGYLLSFIFNFFASTFFTFQSEANAQNGIKFAGAHLINYFVHMFLLNFFIFIGIPGGIAPVFVFPIAIIINFFMVRFALKK</sequence>
<evidence type="ECO:0000259" key="7">
    <source>
        <dbReference type="Pfam" id="PF04138"/>
    </source>
</evidence>
<organism evidence="8 9">
    <name type="scientific">Turicibacter faecis</name>
    <dbReference type="NCBI Taxonomy" id="2963365"/>
    <lineage>
        <taxon>Bacteria</taxon>
        <taxon>Bacillati</taxon>
        <taxon>Bacillota</taxon>
        <taxon>Erysipelotrichia</taxon>
        <taxon>Erysipelotrichales</taxon>
        <taxon>Turicibacteraceae</taxon>
        <taxon>Turicibacter</taxon>
    </lineage>
</organism>
<feature type="transmembrane region" description="Helical" evidence="6">
    <location>
        <begin position="106"/>
        <end position="127"/>
    </location>
</feature>
<dbReference type="InterPro" id="IPR051401">
    <property type="entry name" value="GtrA_CellWall_Glycosyl"/>
</dbReference>
<keyword evidence="5 6" id="KW-0472">Membrane</keyword>
<proteinExistence type="inferred from homology"/>